<dbReference type="InterPro" id="IPR017894">
    <property type="entry name" value="HTH_IS21_transposase_type"/>
</dbReference>
<feature type="domain" description="HTH merR-type" evidence="6">
    <location>
        <begin position="1"/>
        <end position="22"/>
    </location>
</feature>
<keyword evidence="2" id="KW-0815">Transposition</keyword>
<evidence type="ECO:0000256" key="2">
    <source>
        <dbReference type="ARBA" id="ARBA00022578"/>
    </source>
</evidence>
<dbReference type="SUPFAM" id="SSF46894">
    <property type="entry name" value="C-terminal effector domain of the bipartite response regulators"/>
    <property type="match status" value="1"/>
</dbReference>
<dbReference type="GO" id="GO:0003677">
    <property type="term" value="F:DNA binding"/>
    <property type="evidence" value="ECO:0007669"/>
    <property type="project" value="UniProtKB-KW"/>
</dbReference>
<dbReference type="InterPro" id="IPR012337">
    <property type="entry name" value="RNaseH-like_sf"/>
</dbReference>
<keyword evidence="9" id="KW-1185">Reference proteome</keyword>
<evidence type="ECO:0000256" key="1">
    <source>
        <dbReference type="ARBA" id="ARBA00009277"/>
    </source>
</evidence>
<dbReference type="GO" id="GO:0006355">
    <property type="term" value="P:regulation of DNA-templated transcription"/>
    <property type="evidence" value="ECO:0007669"/>
    <property type="project" value="InterPro"/>
</dbReference>
<dbReference type="PROSITE" id="PS50937">
    <property type="entry name" value="HTH_MERR_2"/>
    <property type="match status" value="1"/>
</dbReference>
<dbReference type="EMBL" id="SNZP01000027">
    <property type="protein sequence ID" value="TDR70184.1"/>
    <property type="molecule type" value="Genomic_DNA"/>
</dbReference>
<sequence>MEIKVLIRQGKSIREIARLLGVSRNTVRRHLRVENSHQYKVRPPRDSKLDPFKPYLQERIQQARPLWLPATVLLREIQAQGYEGGLTLLKQFYSPLRPQCPQEDGPAVRFETEPGRQMQADFVVFRRGRSPLSAFVATLGYSRMSFVRFVSSEGFESVRAGLQAACDYFHGVPQEVLFDNMKTVVLERDAYGAGQHRYHAGLLALADELGFVPRLCRPYRAKTKGKVERFNRYLRESFYNPLASCLKGAGLPVDADTANREVQRWLAEVANVRQHATLAERPIDRWQRERPMLQALPYAVSPQVPAMRAVPFESVQHPLSVYAELLEVAA</sequence>
<organism evidence="8 9">
    <name type="scientific">Paludibacterium purpuratum</name>
    <dbReference type="NCBI Taxonomy" id="1144873"/>
    <lineage>
        <taxon>Bacteria</taxon>
        <taxon>Pseudomonadati</taxon>
        <taxon>Pseudomonadota</taxon>
        <taxon>Betaproteobacteria</taxon>
        <taxon>Neisseriales</taxon>
        <taxon>Chromobacteriaceae</taxon>
        <taxon>Paludibacterium</taxon>
    </lineage>
</organism>
<dbReference type="InterPro" id="IPR000551">
    <property type="entry name" value="MerR-type_HTH_dom"/>
</dbReference>
<feature type="domain" description="HTH IS21-type" evidence="5">
    <location>
        <begin position="1"/>
        <end position="60"/>
    </location>
</feature>
<dbReference type="InterPro" id="IPR036397">
    <property type="entry name" value="RNaseH_sf"/>
</dbReference>
<evidence type="ECO:0000259" key="7">
    <source>
        <dbReference type="PROSITE" id="PS50994"/>
    </source>
</evidence>
<evidence type="ECO:0000313" key="8">
    <source>
        <dbReference type="EMBL" id="TDR70184.1"/>
    </source>
</evidence>
<evidence type="ECO:0000256" key="4">
    <source>
        <dbReference type="ARBA" id="ARBA00023172"/>
    </source>
</evidence>
<dbReference type="InterPro" id="IPR001584">
    <property type="entry name" value="Integrase_cat-core"/>
</dbReference>
<dbReference type="GO" id="GO:0006310">
    <property type="term" value="P:DNA recombination"/>
    <property type="evidence" value="ECO:0007669"/>
    <property type="project" value="UniProtKB-KW"/>
</dbReference>
<keyword evidence="3" id="KW-0238">DNA-binding</keyword>
<dbReference type="AlphaFoldDB" id="A0A4R7ATZ8"/>
<evidence type="ECO:0000259" key="5">
    <source>
        <dbReference type="PROSITE" id="PS50531"/>
    </source>
</evidence>
<dbReference type="PANTHER" id="PTHR35004">
    <property type="entry name" value="TRANSPOSASE RV3428C-RELATED"/>
    <property type="match status" value="1"/>
</dbReference>
<dbReference type="PROSITE" id="PS50994">
    <property type="entry name" value="INTEGRASE"/>
    <property type="match status" value="1"/>
</dbReference>
<protein>
    <submittedName>
        <fullName evidence="8">Transposase</fullName>
    </submittedName>
</protein>
<dbReference type="Gene3D" id="1.10.10.60">
    <property type="entry name" value="Homeodomain-like"/>
    <property type="match status" value="1"/>
</dbReference>
<accession>A0A4R7ATZ8</accession>
<comment type="similarity">
    <text evidence="1">Belongs to the transposase IS21/IS408/IS1162 family.</text>
</comment>
<dbReference type="NCBIfam" id="NF033546">
    <property type="entry name" value="transpos_IS21"/>
    <property type="match status" value="1"/>
</dbReference>
<dbReference type="PANTHER" id="PTHR35004:SF6">
    <property type="entry name" value="TRANSPOSASE"/>
    <property type="match status" value="1"/>
</dbReference>
<dbReference type="Pfam" id="PF00665">
    <property type="entry name" value="rve"/>
    <property type="match status" value="1"/>
</dbReference>
<proteinExistence type="inferred from homology"/>
<evidence type="ECO:0000259" key="6">
    <source>
        <dbReference type="PROSITE" id="PS50937"/>
    </source>
</evidence>
<dbReference type="GO" id="GO:0032196">
    <property type="term" value="P:transposition"/>
    <property type="evidence" value="ECO:0007669"/>
    <property type="project" value="UniProtKB-KW"/>
</dbReference>
<dbReference type="Proteomes" id="UP000295611">
    <property type="component" value="Unassembled WGS sequence"/>
</dbReference>
<comment type="caution">
    <text evidence="8">The sequence shown here is derived from an EMBL/GenBank/DDBJ whole genome shotgun (WGS) entry which is preliminary data.</text>
</comment>
<gene>
    <name evidence="8" type="ORF">DFP86_1272</name>
</gene>
<dbReference type="Gene3D" id="3.30.420.10">
    <property type="entry name" value="Ribonuclease H-like superfamily/Ribonuclease H"/>
    <property type="match status" value="1"/>
</dbReference>
<evidence type="ECO:0000256" key="3">
    <source>
        <dbReference type="ARBA" id="ARBA00023125"/>
    </source>
</evidence>
<reference evidence="8 9" key="1">
    <citation type="submission" date="2019-03" db="EMBL/GenBank/DDBJ databases">
        <title>Genomic Encyclopedia of Type Strains, Phase III (KMG-III): the genomes of soil and plant-associated and newly described type strains.</title>
        <authorList>
            <person name="Whitman W."/>
        </authorList>
    </citation>
    <scope>NUCLEOTIDE SEQUENCE [LARGE SCALE GENOMIC DNA]</scope>
    <source>
        <strain evidence="8 9">CECT 8976</strain>
    </source>
</reference>
<dbReference type="InterPro" id="IPR025246">
    <property type="entry name" value="IS30-like_HTH"/>
</dbReference>
<keyword evidence="4" id="KW-0233">DNA recombination</keyword>
<feature type="domain" description="Integrase catalytic" evidence="7">
    <location>
        <begin position="110"/>
        <end position="290"/>
    </location>
</feature>
<dbReference type="SUPFAM" id="SSF53098">
    <property type="entry name" value="Ribonuclease H-like"/>
    <property type="match status" value="1"/>
</dbReference>
<dbReference type="InterPro" id="IPR016032">
    <property type="entry name" value="Sig_transdc_resp-reg_C-effctor"/>
</dbReference>
<dbReference type="Pfam" id="PF13936">
    <property type="entry name" value="HTH_38"/>
    <property type="match status" value="1"/>
</dbReference>
<dbReference type="PROSITE" id="PS50531">
    <property type="entry name" value="HTH_IS21"/>
    <property type="match status" value="1"/>
</dbReference>
<name>A0A4R7ATZ8_9NEIS</name>
<dbReference type="GO" id="GO:0015074">
    <property type="term" value="P:DNA integration"/>
    <property type="evidence" value="ECO:0007669"/>
    <property type="project" value="InterPro"/>
</dbReference>
<evidence type="ECO:0000313" key="9">
    <source>
        <dbReference type="Proteomes" id="UP000295611"/>
    </source>
</evidence>